<evidence type="ECO:0000256" key="1">
    <source>
        <dbReference type="ARBA" id="ARBA00022801"/>
    </source>
</evidence>
<feature type="short sequence motif" description="HXTX 1" evidence="2">
    <location>
        <begin position="35"/>
        <end position="38"/>
    </location>
</feature>
<dbReference type="eggNOG" id="COG1514">
    <property type="taxonomic scope" value="Bacteria"/>
</dbReference>
<comment type="catalytic activity">
    <reaction evidence="2">
        <text>a 3'-end 2',3'-cyclophospho-ribonucleotide-RNA + H2O = a 3'-end 2'-phospho-ribonucleotide-RNA + H(+)</text>
        <dbReference type="Rhea" id="RHEA:11828"/>
        <dbReference type="Rhea" id="RHEA-COMP:10464"/>
        <dbReference type="Rhea" id="RHEA-COMP:17353"/>
        <dbReference type="ChEBI" id="CHEBI:15377"/>
        <dbReference type="ChEBI" id="CHEBI:15378"/>
        <dbReference type="ChEBI" id="CHEBI:83064"/>
        <dbReference type="ChEBI" id="CHEBI:173113"/>
        <dbReference type="EC" id="3.1.4.58"/>
    </reaction>
</comment>
<dbReference type="InterPro" id="IPR004175">
    <property type="entry name" value="RNA_CPDase"/>
</dbReference>
<evidence type="ECO:0000313" key="4">
    <source>
        <dbReference type="Proteomes" id="UP000006286"/>
    </source>
</evidence>
<dbReference type="AlphaFoldDB" id="K0CFX1"/>
<proteinExistence type="inferred from homology"/>
<dbReference type="HAMAP" id="MF_01940">
    <property type="entry name" value="RNA_CPDase"/>
    <property type="match status" value="1"/>
</dbReference>
<dbReference type="EMBL" id="CP003466">
    <property type="protein sequence ID" value="AFT70531.1"/>
    <property type="molecule type" value="Genomic_DNA"/>
</dbReference>
<dbReference type="PANTHER" id="PTHR35561:SF1">
    <property type="entry name" value="RNA 2',3'-CYCLIC PHOSPHODIESTERASE"/>
    <property type="match status" value="1"/>
</dbReference>
<dbReference type="GO" id="GO:0008664">
    <property type="term" value="F:RNA 2',3'-cyclic 3'-phosphodiesterase activity"/>
    <property type="evidence" value="ECO:0007669"/>
    <property type="project" value="UniProtKB-EC"/>
</dbReference>
<dbReference type="PANTHER" id="PTHR35561">
    <property type="entry name" value="RNA 2',3'-CYCLIC PHOSPHODIESTERASE"/>
    <property type="match status" value="1"/>
</dbReference>
<feature type="active site" description="Proton donor" evidence="2">
    <location>
        <position position="35"/>
    </location>
</feature>
<feature type="active site" description="Proton acceptor" evidence="2">
    <location>
        <position position="130"/>
    </location>
</feature>
<dbReference type="GO" id="GO:0016874">
    <property type="term" value="F:ligase activity"/>
    <property type="evidence" value="ECO:0007669"/>
    <property type="project" value="UniProtKB-KW"/>
</dbReference>
<organism evidence="3 4">
    <name type="scientific">Alcanivorax dieselolei (strain DSM 16502 / CGMCC 1.3690 / MCCC 1A00001 / B-5)</name>
    <name type="common">Alloalcanivorax dieselolei</name>
    <dbReference type="NCBI Taxonomy" id="930169"/>
    <lineage>
        <taxon>Bacteria</taxon>
        <taxon>Pseudomonadati</taxon>
        <taxon>Pseudomonadota</taxon>
        <taxon>Gammaproteobacteria</taxon>
        <taxon>Oceanospirillales</taxon>
        <taxon>Alcanivoracaceae</taxon>
        <taxon>Alloalcanivorax</taxon>
    </lineage>
</organism>
<dbReference type="HOGENOM" id="CLU_081251_0_1_6"/>
<dbReference type="NCBIfam" id="TIGR02258">
    <property type="entry name" value="2_5_ligase"/>
    <property type="match status" value="1"/>
</dbReference>
<dbReference type="InterPro" id="IPR009097">
    <property type="entry name" value="Cyclic_Pdiesterase"/>
</dbReference>
<dbReference type="Gene3D" id="3.90.1140.10">
    <property type="entry name" value="Cyclic phosphodiesterase"/>
    <property type="match status" value="1"/>
</dbReference>
<keyword evidence="1 2" id="KW-0378">Hydrolase</keyword>
<dbReference type="EC" id="3.1.4.58" evidence="2"/>
<dbReference type="Pfam" id="PF13563">
    <property type="entry name" value="2_5_RNA_ligase2"/>
    <property type="match status" value="1"/>
</dbReference>
<dbReference type="Proteomes" id="UP000006286">
    <property type="component" value="Chromosome"/>
</dbReference>
<accession>K0CFX1</accession>
<comment type="similarity">
    <text evidence="2">Belongs to the 2H phosphoesterase superfamily. ThpR family.</text>
</comment>
<dbReference type="STRING" id="930169.B5T_02257"/>
<dbReference type="RefSeq" id="WP_014994602.1">
    <property type="nucleotide sequence ID" value="NC_018691.1"/>
</dbReference>
<dbReference type="KEGG" id="adi:B5T_02257"/>
<sequence>MRCFIGLPVPEEAGRALLRGVPEGSGRRLPLADLHLTLAFLGERELSWTQALCQQLEAILAGVQPLSLKLAHGSPFPPKGSPPKGSPSSGSRLWAARAFPSPALMALHGRIWRLLEDLGVDRDERGFLPHVTLARGHRRLTSKRANERIESLFKDHIEFDVHEVILYESRQGYRPRWRQSLKNRL</sequence>
<gene>
    <name evidence="3" type="ordered locus">B5T_02257</name>
</gene>
<reference evidence="3 4" key="1">
    <citation type="journal article" date="2012" name="J. Bacteriol.">
        <title>Complete genome sequence of Alcanivorax dieselolei type strain B5.</title>
        <authorList>
            <person name="Lai Q."/>
            <person name="Li W."/>
            <person name="Shao Z."/>
        </authorList>
    </citation>
    <scope>NUCLEOTIDE SEQUENCE [LARGE SCALE GENOMIC DNA]</scope>
    <source>
        <strain evidence="4">DSM 16502 / CGMCC 1.3690 / B-5</strain>
    </source>
</reference>
<dbReference type="OrthoDB" id="7061261at2"/>
<protein>
    <recommendedName>
        <fullName evidence="2">RNA 2',3'-cyclic phosphodiesterase</fullName>
        <shortName evidence="2">RNA 2',3'-CPDase</shortName>
        <ecNumber evidence="2">3.1.4.58</ecNumber>
    </recommendedName>
</protein>
<evidence type="ECO:0000313" key="3">
    <source>
        <dbReference type="EMBL" id="AFT70531.1"/>
    </source>
</evidence>
<keyword evidence="3" id="KW-0436">Ligase</keyword>
<dbReference type="SUPFAM" id="SSF55144">
    <property type="entry name" value="LigT-like"/>
    <property type="match status" value="1"/>
</dbReference>
<comment type="function">
    <text evidence="2">Hydrolyzes RNA 2',3'-cyclic phosphodiester to an RNA 2'-phosphomonoester.</text>
</comment>
<keyword evidence="4" id="KW-1185">Reference proteome</keyword>
<name>K0CFX1_ALCDB</name>
<dbReference type="PATRIC" id="fig|930169.3.peg.2224"/>
<dbReference type="GO" id="GO:0004113">
    <property type="term" value="F:2',3'-cyclic-nucleotide 3'-phosphodiesterase activity"/>
    <property type="evidence" value="ECO:0007669"/>
    <property type="project" value="InterPro"/>
</dbReference>
<evidence type="ECO:0000256" key="2">
    <source>
        <dbReference type="HAMAP-Rule" id="MF_01940"/>
    </source>
</evidence>
<feature type="short sequence motif" description="HXTX 2" evidence="2">
    <location>
        <begin position="130"/>
        <end position="133"/>
    </location>
</feature>